<feature type="domain" description="Protein kinase" evidence="3">
    <location>
        <begin position="6"/>
        <end position="410"/>
    </location>
</feature>
<dbReference type="PANTHER" id="PTHR44167">
    <property type="entry name" value="OVARIAN-SPECIFIC SERINE/THREONINE-PROTEIN KINASE LOK-RELATED"/>
    <property type="match status" value="1"/>
</dbReference>
<evidence type="ECO:0000313" key="4">
    <source>
        <dbReference type="EMBL" id="WCE47015.1"/>
    </source>
</evidence>
<evidence type="ECO:0000259" key="3">
    <source>
        <dbReference type="PROSITE" id="PS50011"/>
    </source>
</evidence>
<dbReference type="InterPro" id="IPR011009">
    <property type="entry name" value="Kinase-like_dom_sf"/>
</dbReference>
<organism evidence="4 5">
    <name type="scientific">Winkia neuii subsp. anitrata</name>
    <dbReference type="NCBI Taxonomy" id="29318"/>
    <lineage>
        <taxon>Bacteria</taxon>
        <taxon>Bacillati</taxon>
        <taxon>Actinomycetota</taxon>
        <taxon>Actinomycetes</taxon>
        <taxon>Actinomycetales</taxon>
        <taxon>Actinomycetaceae</taxon>
        <taxon>Winkia</taxon>
    </lineage>
</organism>
<dbReference type="Proteomes" id="UP001211044">
    <property type="component" value="Chromosome"/>
</dbReference>
<dbReference type="RefSeq" id="WP_004805433.1">
    <property type="nucleotide sequence ID" value="NZ_CP116394.1"/>
</dbReference>
<evidence type="ECO:0000256" key="2">
    <source>
        <dbReference type="SAM" id="Phobius"/>
    </source>
</evidence>
<dbReference type="Gene3D" id="3.30.200.20">
    <property type="entry name" value="Phosphorylase Kinase, domain 1"/>
    <property type="match status" value="1"/>
</dbReference>
<dbReference type="PROSITE" id="PS50011">
    <property type="entry name" value="PROTEIN_KINASE_DOM"/>
    <property type="match status" value="1"/>
</dbReference>
<keyword evidence="2" id="KW-0472">Membrane</keyword>
<proteinExistence type="predicted"/>
<dbReference type="Pfam" id="PF00069">
    <property type="entry name" value="Pkinase"/>
    <property type="match status" value="1"/>
</dbReference>
<dbReference type="InterPro" id="IPR000719">
    <property type="entry name" value="Prot_kinase_dom"/>
</dbReference>
<dbReference type="PANTHER" id="PTHR44167:SF24">
    <property type="entry name" value="SERINE_THREONINE-PROTEIN KINASE CHK2"/>
    <property type="match status" value="1"/>
</dbReference>
<gene>
    <name evidence="4" type="ORF">PIG85_05040</name>
</gene>
<protein>
    <submittedName>
        <fullName evidence="4">Phosphotransferase</fullName>
    </submittedName>
</protein>
<dbReference type="KEGG" id="wne:PIG85_05040"/>
<dbReference type="GO" id="GO:0005737">
    <property type="term" value="C:cytoplasm"/>
    <property type="evidence" value="ECO:0007669"/>
    <property type="project" value="TreeGrafter"/>
</dbReference>
<feature type="region of interest" description="Disordered" evidence="1">
    <location>
        <begin position="129"/>
        <end position="149"/>
    </location>
</feature>
<keyword evidence="2" id="KW-1133">Transmembrane helix</keyword>
<dbReference type="PROSITE" id="PS00109">
    <property type="entry name" value="PROTEIN_KINASE_TYR"/>
    <property type="match status" value="1"/>
</dbReference>
<dbReference type="SUPFAM" id="SSF56112">
    <property type="entry name" value="Protein kinase-like (PK-like)"/>
    <property type="match status" value="1"/>
</dbReference>
<dbReference type="SMART" id="SM00220">
    <property type="entry name" value="S_TKc"/>
    <property type="match status" value="1"/>
</dbReference>
<evidence type="ECO:0000313" key="5">
    <source>
        <dbReference type="Proteomes" id="UP001211044"/>
    </source>
</evidence>
<dbReference type="Gene3D" id="1.10.510.10">
    <property type="entry name" value="Transferase(Phosphotransferase) domain 1"/>
    <property type="match status" value="1"/>
</dbReference>
<sequence>MRIRGYEVLEVIGFASLGPVWKVRDKAGKIWAAKFVKYPDPDRYSSISQVDGPHLGTLHDLVPVDNRWVLIMELVEGSPLNSEIELLRPRRIAADILEALAALHRRGVTHGDVSPANILVSEGGRATLIDPDLSNERKGTPSYVPSEPDTPARDIYGWGRICQELGVPSLSADALDPQERPAAESLLQDFSAEPPARALTPEPVAALRSVGLLDAVTIEPDKHAKKPRWSVISMGVVIACAGIGIVLGSFLSGKSESSALSGEPKQVASSAAKQLESVPPTVQGHKSPRTEEKRAADLAPGASVLSKLLKQRAAALEKMDKEALASVSFPNSPSQQADMNLYRQMQQNGITAKGLKIKVTGEHEANGKVVATITQSSHQQCNQTCQRVNSVEYKATFKIRNGKIVSVTRE</sequence>
<reference evidence="4" key="1">
    <citation type="submission" date="2023-01" db="EMBL/GenBank/DDBJ databases">
        <title>Comparative Genomic Analysis of the Clinically-Derived Winkia Strain NY0527 Provides Evidence into the Taxonomic Reassignment of Winkia neuii and Characterizes Their Virulence Traits.</title>
        <authorList>
            <person name="Cai X."/>
            <person name="Peng Y."/>
            <person name="Li M."/>
            <person name="Qiu Y."/>
            <person name="Wang Y."/>
            <person name="Xu L."/>
            <person name="Hou Q."/>
        </authorList>
    </citation>
    <scope>NUCLEOTIDE SEQUENCE</scope>
    <source>
        <strain evidence="4">NY0527</strain>
    </source>
</reference>
<keyword evidence="2" id="KW-0812">Transmembrane</keyword>
<evidence type="ECO:0000256" key="1">
    <source>
        <dbReference type="SAM" id="MobiDB-lite"/>
    </source>
</evidence>
<dbReference type="AlphaFoldDB" id="A0AB38XRP8"/>
<feature type="transmembrane region" description="Helical" evidence="2">
    <location>
        <begin position="231"/>
        <end position="251"/>
    </location>
</feature>
<dbReference type="GO" id="GO:0004674">
    <property type="term" value="F:protein serine/threonine kinase activity"/>
    <property type="evidence" value="ECO:0007669"/>
    <property type="project" value="TreeGrafter"/>
</dbReference>
<feature type="region of interest" description="Disordered" evidence="1">
    <location>
        <begin position="272"/>
        <end position="297"/>
    </location>
</feature>
<dbReference type="InterPro" id="IPR008266">
    <property type="entry name" value="Tyr_kinase_AS"/>
</dbReference>
<dbReference type="GO" id="GO:0005524">
    <property type="term" value="F:ATP binding"/>
    <property type="evidence" value="ECO:0007669"/>
    <property type="project" value="InterPro"/>
</dbReference>
<accession>A0AB38XRP8</accession>
<name>A0AB38XRP8_9ACTO</name>
<dbReference type="EMBL" id="CP116394">
    <property type="protein sequence ID" value="WCE47015.1"/>
    <property type="molecule type" value="Genomic_DNA"/>
</dbReference>